<proteinExistence type="predicted"/>
<evidence type="ECO:0000259" key="1">
    <source>
        <dbReference type="Pfam" id="PF01863"/>
    </source>
</evidence>
<dbReference type="PANTHER" id="PTHR30399:SF1">
    <property type="entry name" value="UTP PYROPHOSPHATASE"/>
    <property type="match status" value="1"/>
</dbReference>
<dbReference type="EMBL" id="JAAITS010000053">
    <property type="protein sequence ID" value="NSG86899.1"/>
    <property type="molecule type" value="Genomic_DNA"/>
</dbReference>
<dbReference type="Proteomes" id="UP001644719">
    <property type="component" value="Unassembled WGS sequence"/>
</dbReference>
<comment type="caution">
    <text evidence="2">The sequence shown here is derived from an EMBL/GenBank/DDBJ whole genome shotgun (WGS) entry which is preliminary data.</text>
</comment>
<dbReference type="PANTHER" id="PTHR30399">
    <property type="entry name" value="UNCHARACTERIZED PROTEIN YGJP"/>
    <property type="match status" value="1"/>
</dbReference>
<keyword evidence="3" id="KW-1185">Reference proteome</keyword>
<protein>
    <submittedName>
        <fullName evidence="2">M48 family metallopeptidase</fullName>
    </submittedName>
</protein>
<dbReference type="CDD" id="cd07344">
    <property type="entry name" value="M48_yhfN_like"/>
    <property type="match status" value="1"/>
</dbReference>
<dbReference type="InterPro" id="IPR002725">
    <property type="entry name" value="YgjP-like_metallopeptidase"/>
</dbReference>
<dbReference type="Pfam" id="PF01863">
    <property type="entry name" value="YgjP-like"/>
    <property type="match status" value="1"/>
</dbReference>
<accession>A0ABX2HA14</accession>
<dbReference type="Gene3D" id="3.30.2010.10">
    <property type="entry name" value="Metalloproteases ('zincins'), catalytic domain"/>
    <property type="match status" value="1"/>
</dbReference>
<feature type="domain" description="YgjP-like metallopeptidase" evidence="1">
    <location>
        <begin position="50"/>
        <end position="161"/>
    </location>
</feature>
<sequence length="171" mass="20214">MSLEIKADGSVVVRAPLRLSEAKIQKFVEEKQEWILKNLEKIQKRDAQKENVQKLSALERQHLQNKACVVIPRRVAYYAEKLGVSYGKITLRQQKTRWGSCAANGKLNFNWLLILAPPEVLDYVVVHELCHRREMNHSQAFWKEVEKILPDYRERQKWLKDNGWRLMEEGF</sequence>
<evidence type="ECO:0000313" key="2">
    <source>
        <dbReference type="EMBL" id="NSG86899.1"/>
    </source>
</evidence>
<evidence type="ECO:0000313" key="3">
    <source>
        <dbReference type="Proteomes" id="UP001644719"/>
    </source>
</evidence>
<organism evidence="2 3">
    <name type="scientific">Blautia faecis</name>
    <dbReference type="NCBI Taxonomy" id="871665"/>
    <lineage>
        <taxon>Bacteria</taxon>
        <taxon>Bacillati</taxon>
        <taxon>Bacillota</taxon>
        <taxon>Clostridia</taxon>
        <taxon>Lachnospirales</taxon>
        <taxon>Lachnospiraceae</taxon>
        <taxon>Blautia</taxon>
    </lineage>
</organism>
<name>A0ABX2HA14_9FIRM</name>
<gene>
    <name evidence="2" type="ORF">G5B17_16130</name>
</gene>
<dbReference type="InterPro" id="IPR053136">
    <property type="entry name" value="UTP_pyrophosphatase-like"/>
</dbReference>
<reference evidence="2 3" key="1">
    <citation type="journal article" date="2020" name="Cell Host Microbe">
        <title>Functional and Genomic Variation between Human-Derived Isolates of Lachnospiraceae Reveals Inter- and Intra-Species Diversity.</title>
        <authorList>
            <person name="Sorbara M.T."/>
            <person name="Littmann E.R."/>
            <person name="Fontana E."/>
            <person name="Moody T.U."/>
            <person name="Kohout C.E."/>
            <person name="Gjonbalaj M."/>
            <person name="Eaton V."/>
            <person name="Seok R."/>
            <person name="Leiner I.M."/>
            <person name="Pamer E.G."/>
        </authorList>
    </citation>
    <scope>NUCLEOTIDE SEQUENCE [LARGE SCALE GENOMIC DNA]</scope>
    <source>
        <strain evidence="2 3">MSK.17.74</strain>
    </source>
</reference>